<name>A0ABQ8YXD0_9EUKA</name>
<dbReference type="Pfam" id="PF13087">
    <property type="entry name" value="AAA_12"/>
    <property type="match status" value="1"/>
</dbReference>
<feature type="domain" description="DNA2/NAM7 helicase helicase" evidence="2">
    <location>
        <begin position="801"/>
        <end position="953"/>
    </location>
</feature>
<feature type="region of interest" description="Disordered" evidence="1">
    <location>
        <begin position="583"/>
        <end position="614"/>
    </location>
</feature>
<sequence>MYRSVQQLWKQDKVDFELTKQMIVGIYRQTCLSGVNFSENYIQKHSKSIQNIKLLKMPSRCGNYLTEDLPNLKIYELYESTLNINTLTDQNKQRIEDEKSLQNFGLITGSIDRFVEELSNTEILIDFLIPEFCTRFRSSPWIPLLHLILVLFNYSFYQQAKVFKYLHRVIEYQSSKQLLIESILGHLNELSETLTNEQRRSSSIFLGYCFSRFDKHWLPPCFLKSLGPCLPLSLIEGKEKCSNTEATELFLKVYLEKDKQLSLETANNRFFINFFLDPLIYFSSKFNKNKKEKVKQNENENENENEKEKEKGFENEQEILINNQATIDECFTLSCILSGLLDILDQPIIGKYIALFLIFWCPIKQFDEIKQSQQQELPKLWIIDYLYTYLQKAPIYYKRRLKSQAVLLELNILCHYTNNHGAITGKQLQIVLKSLDKRIDLTKKRLFRLFCLKSEFPDHFYIRDLLFGNFFIPRLSISFLDSSQYLVRNFILFKCNTAFDIWQEFLQSKSKRPITDLNFFTDNSKKNHYKLRFRTNKPIFYLQKSQNQETNFVFLINFDENNGTVSFFVGARLLNSFKKKINPKKKDQNSKNYKNSNNGKSNKEDKGKNEESGGTMNKQTYYWEHIIIFDENYSEMINREQRFPELTHILPLSPTLISYTKLLNELTQMLELTNPFEVTVNKLILGGFSSNEETIKEQSKMQNNKFQQVINFNGVISNLNEFLSLLKIELKNNLYQIILNNNFESEIEFKIEKEIEVQSTNESQNTNENKNEKESTIKFIDNCLIKWGARKENDYKCYFNQQRAIFSSLLKKVLLVVGPPGTGKTFTIEKIINLHKNNQKKILIITHSNLALDSILNKLVVNNNIDTDSAFRLGSQSKLKNAEGFLFKSHLELKLQHFDTILNNLDKCNKPIKTIPDKLKDNNNRNDTNNNRNRNRNRNQNRINWKKRIRIIQEFFELVLNPTIKQYDINKKNNNITLEENLNYFSNQLGIPTEFISCQNHIDNLIIDLEYLLKICNFFQLNNYYKRLQLAKETKLIFATISGISIYYPMLKNISFDLMIIEEASKILETEMILPLSLKPKAIVFVGDHKQLSPIVKKEDMRGYATYNRSIFERFLRVGCKPIVLNIQGRAIPQICDIYRWRYNKEILLDFNKNESNDKFSFLKNRIQFVNITNSKSRMGETNLIEAEWIISFVKYLLLYNVNPNEITILTPYKKQKAFIISLFQKQFKLNQELIPSQICTADEYQGLENEIILISLVATGQRPSWFLQNSNRITVLTSRAKKALFIFGKYSTFKKSQQWEKIYQIIKTKNSSKFLKLLNFKTQSFIDINQYKKFQLVFPSNNNSNGNNNNNLNGLINNIQNIQIKK</sequence>
<organism evidence="4 5">
    <name type="scientific">Anaeramoeba flamelloides</name>
    <dbReference type="NCBI Taxonomy" id="1746091"/>
    <lineage>
        <taxon>Eukaryota</taxon>
        <taxon>Metamonada</taxon>
        <taxon>Anaeramoebidae</taxon>
        <taxon>Anaeramoeba</taxon>
    </lineage>
</organism>
<feature type="compositionally biased region" description="Basic and acidic residues" evidence="1">
    <location>
        <begin position="601"/>
        <end position="611"/>
    </location>
</feature>
<evidence type="ECO:0000259" key="2">
    <source>
        <dbReference type="Pfam" id="PF13086"/>
    </source>
</evidence>
<dbReference type="EMBL" id="JAOAOG010000102">
    <property type="protein sequence ID" value="KAJ6249275.1"/>
    <property type="molecule type" value="Genomic_DNA"/>
</dbReference>
<reference evidence="4" key="1">
    <citation type="submission" date="2022-08" db="EMBL/GenBank/DDBJ databases">
        <title>Novel sulfate-reducing endosymbionts in the free-living metamonad Anaeramoeba.</title>
        <authorList>
            <person name="Jerlstrom-Hultqvist J."/>
            <person name="Cepicka I."/>
            <person name="Gallot-Lavallee L."/>
            <person name="Salas-Leiva D."/>
            <person name="Curtis B.A."/>
            <person name="Zahonova K."/>
            <person name="Pipaliya S."/>
            <person name="Dacks J."/>
            <person name="Roger A.J."/>
        </authorList>
    </citation>
    <scope>NUCLEOTIDE SEQUENCE</scope>
    <source>
        <strain evidence="4">Schooner1</strain>
    </source>
</reference>
<feature type="region of interest" description="Disordered" evidence="1">
    <location>
        <begin position="914"/>
        <end position="940"/>
    </location>
</feature>
<evidence type="ECO:0000259" key="3">
    <source>
        <dbReference type="Pfam" id="PF13087"/>
    </source>
</evidence>
<proteinExistence type="predicted"/>
<feature type="compositionally biased region" description="Basic and acidic residues" evidence="1">
    <location>
        <begin position="294"/>
        <end position="312"/>
    </location>
</feature>
<feature type="region of interest" description="Disordered" evidence="1">
    <location>
        <begin position="292"/>
        <end position="312"/>
    </location>
</feature>
<feature type="domain" description="DNA2/NAM7 helicase helicase" evidence="2">
    <location>
        <begin position="1029"/>
        <end position="1098"/>
    </location>
</feature>
<dbReference type="PANTHER" id="PTHR10887">
    <property type="entry name" value="DNA2/NAM7 HELICASE FAMILY"/>
    <property type="match status" value="1"/>
</dbReference>
<keyword evidence="5" id="KW-1185">Reference proteome</keyword>
<protein>
    <submittedName>
        <fullName evidence="4">Zinc finger nfx1-type containing</fullName>
    </submittedName>
</protein>
<dbReference type="InterPro" id="IPR047187">
    <property type="entry name" value="SF1_C_Upf1"/>
</dbReference>
<feature type="compositionally biased region" description="Basic and acidic residues" evidence="1">
    <location>
        <begin position="915"/>
        <end position="924"/>
    </location>
</feature>
<evidence type="ECO:0000256" key="1">
    <source>
        <dbReference type="SAM" id="MobiDB-lite"/>
    </source>
</evidence>
<feature type="domain" description="DNA2/NAM7 helicase-like C-terminal" evidence="3">
    <location>
        <begin position="1107"/>
        <end position="1290"/>
    </location>
</feature>
<dbReference type="Proteomes" id="UP001150062">
    <property type="component" value="Unassembled WGS sequence"/>
</dbReference>
<dbReference type="SUPFAM" id="SSF52540">
    <property type="entry name" value="P-loop containing nucleoside triphosphate hydrolases"/>
    <property type="match status" value="1"/>
</dbReference>
<evidence type="ECO:0000313" key="5">
    <source>
        <dbReference type="Proteomes" id="UP001150062"/>
    </source>
</evidence>
<gene>
    <name evidence="4" type="ORF">M0813_01876</name>
</gene>
<dbReference type="InterPro" id="IPR045055">
    <property type="entry name" value="DNA2/NAM7-like"/>
</dbReference>
<dbReference type="CDD" id="cd18808">
    <property type="entry name" value="SF1_C_Upf1"/>
    <property type="match status" value="1"/>
</dbReference>
<dbReference type="Pfam" id="PF13086">
    <property type="entry name" value="AAA_11"/>
    <property type="match status" value="2"/>
</dbReference>
<dbReference type="InterPro" id="IPR027417">
    <property type="entry name" value="P-loop_NTPase"/>
</dbReference>
<evidence type="ECO:0000313" key="4">
    <source>
        <dbReference type="EMBL" id="KAJ6249275.1"/>
    </source>
</evidence>
<feature type="compositionally biased region" description="Low complexity" evidence="1">
    <location>
        <begin position="590"/>
        <end position="600"/>
    </location>
</feature>
<dbReference type="InterPro" id="IPR041679">
    <property type="entry name" value="DNA2/NAM7-like_C"/>
</dbReference>
<comment type="caution">
    <text evidence="4">The sequence shown here is derived from an EMBL/GenBank/DDBJ whole genome shotgun (WGS) entry which is preliminary data.</text>
</comment>
<dbReference type="InterPro" id="IPR041677">
    <property type="entry name" value="DNA2/NAM7_AAA_11"/>
</dbReference>
<dbReference type="Gene3D" id="3.40.50.300">
    <property type="entry name" value="P-loop containing nucleotide triphosphate hydrolases"/>
    <property type="match status" value="2"/>
</dbReference>
<dbReference type="PANTHER" id="PTHR10887:SF5">
    <property type="entry name" value="RNA HELICASE AQUARIUS"/>
    <property type="match status" value="1"/>
</dbReference>
<accession>A0ABQ8YXD0</accession>